<dbReference type="KEGG" id="maga:Mag101_07425"/>
<sequence>MTVEPKKQRVVITAPCMAARKSARVGEVLELDIREANQLVGMQRAKLVSESDAKSTGRKAEKQSD</sequence>
<evidence type="ECO:0000313" key="2">
    <source>
        <dbReference type="EMBL" id="AQQ67488.1"/>
    </source>
</evidence>
<proteinExistence type="predicted"/>
<feature type="compositionally biased region" description="Basic and acidic residues" evidence="1">
    <location>
        <begin position="47"/>
        <end position="65"/>
    </location>
</feature>
<dbReference type="STRING" id="260552.Mag101_07425"/>
<dbReference type="Proteomes" id="UP000188219">
    <property type="component" value="Chromosome"/>
</dbReference>
<evidence type="ECO:0000313" key="3">
    <source>
        <dbReference type="Proteomes" id="UP000188219"/>
    </source>
</evidence>
<reference evidence="2" key="1">
    <citation type="submission" date="2017-02" db="EMBL/GenBank/DDBJ databases">
        <title>Genome of Microbulbifer agarilyticus GP101.</title>
        <authorList>
            <person name="Jung J."/>
            <person name="Bae S.S."/>
            <person name="Baek K."/>
        </authorList>
    </citation>
    <scope>NUCLEOTIDE SEQUENCE [LARGE SCALE GENOMIC DNA]</scope>
    <source>
        <strain evidence="2">GP101</strain>
    </source>
</reference>
<dbReference type="AlphaFoldDB" id="A0A1Q2M4L8"/>
<name>A0A1Q2M4L8_9GAMM</name>
<feature type="region of interest" description="Disordered" evidence="1">
    <location>
        <begin position="46"/>
        <end position="65"/>
    </location>
</feature>
<accession>A0A1Q2M4L8</accession>
<organism evidence="2 3">
    <name type="scientific">Microbulbifer agarilyticus</name>
    <dbReference type="NCBI Taxonomy" id="260552"/>
    <lineage>
        <taxon>Bacteria</taxon>
        <taxon>Pseudomonadati</taxon>
        <taxon>Pseudomonadota</taxon>
        <taxon>Gammaproteobacteria</taxon>
        <taxon>Cellvibrionales</taxon>
        <taxon>Microbulbiferaceae</taxon>
        <taxon>Microbulbifer</taxon>
    </lineage>
</organism>
<keyword evidence="3" id="KW-1185">Reference proteome</keyword>
<protein>
    <recommendedName>
        <fullName evidence="4">AbrB family transcriptional regulator</fullName>
    </recommendedName>
</protein>
<evidence type="ECO:0008006" key="4">
    <source>
        <dbReference type="Google" id="ProtNLM"/>
    </source>
</evidence>
<dbReference type="EMBL" id="CP019650">
    <property type="protein sequence ID" value="AQQ67488.1"/>
    <property type="molecule type" value="Genomic_DNA"/>
</dbReference>
<evidence type="ECO:0000256" key="1">
    <source>
        <dbReference type="SAM" id="MobiDB-lite"/>
    </source>
</evidence>
<gene>
    <name evidence="2" type="ORF">Mag101_07425</name>
</gene>